<evidence type="ECO:0000313" key="2">
    <source>
        <dbReference type="EMBL" id="MFL4468526.1"/>
    </source>
</evidence>
<accession>A0ABW8UN31</accession>
<protein>
    <recommendedName>
        <fullName evidence="4">DUF2946 domain-containing protein</fullName>
    </recommendedName>
</protein>
<comment type="caution">
    <text evidence="2">The sequence shown here is derived from an EMBL/GenBank/DDBJ whole genome shotgun (WGS) entry which is preliminary data.</text>
</comment>
<proteinExistence type="predicted"/>
<gene>
    <name evidence="2" type="ORF">ACERZ8_01050</name>
</gene>
<organism evidence="2 3">
    <name type="scientific">Tateyamaria armeniaca</name>
    <dbReference type="NCBI Taxonomy" id="2518930"/>
    <lineage>
        <taxon>Bacteria</taxon>
        <taxon>Pseudomonadati</taxon>
        <taxon>Pseudomonadota</taxon>
        <taxon>Alphaproteobacteria</taxon>
        <taxon>Rhodobacterales</taxon>
        <taxon>Roseobacteraceae</taxon>
        <taxon>Tateyamaria</taxon>
    </lineage>
</organism>
<reference evidence="2 3" key="1">
    <citation type="submission" date="2024-08" db="EMBL/GenBank/DDBJ databases">
        <title>Tateyamaria sp. nov., isolated from marine algae.</title>
        <authorList>
            <person name="Choi B.J."/>
            <person name="Kim J.M."/>
            <person name="Lee J.K."/>
            <person name="Choi D.G."/>
            <person name="Bayburt H."/>
            <person name="Baek J.H."/>
            <person name="Han D.M."/>
            <person name="Jeon C.O."/>
        </authorList>
    </citation>
    <scope>NUCLEOTIDE SEQUENCE [LARGE SCALE GENOMIC DNA]</scope>
    <source>
        <strain evidence="2 3">KMU-156</strain>
    </source>
</reference>
<keyword evidence="3" id="KW-1185">Reference proteome</keyword>
<dbReference type="EMBL" id="JBHDIY010000002">
    <property type="protein sequence ID" value="MFL4468526.1"/>
    <property type="molecule type" value="Genomic_DNA"/>
</dbReference>
<evidence type="ECO:0008006" key="4">
    <source>
        <dbReference type="Google" id="ProtNLM"/>
    </source>
</evidence>
<keyword evidence="1" id="KW-0732">Signal</keyword>
<evidence type="ECO:0000256" key="1">
    <source>
        <dbReference type="SAM" id="SignalP"/>
    </source>
</evidence>
<dbReference type="RefSeq" id="WP_407590273.1">
    <property type="nucleotide sequence ID" value="NZ_JBHDIY010000002.1"/>
</dbReference>
<dbReference type="Proteomes" id="UP001627408">
    <property type="component" value="Unassembled WGS sequence"/>
</dbReference>
<name>A0ABW8UN31_9RHOB</name>
<feature type="signal peptide" evidence="1">
    <location>
        <begin position="1"/>
        <end position="24"/>
    </location>
</feature>
<evidence type="ECO:0000313" key="3">
    <source>
        <dbReference type="Proteomes" id="UP001627408"/>
    </source>
</evidence>
<feature type="chain" id="PRO_5045381198" description="DUF2946 domain-containing protein" evidence="1">
    <location>
        <begin position="25"/>
        <end position="113"/>
    </location>
</feature>
<sequence>MIRHLLSFALCLMLVVTSHGTGMARGSERAVDQMVICAGTQTSVVYIDSDGMPTQAPHHCPDCALHGFDVIAMGAADLGPAPVFAQFTGMAPDHAVCLSVPGHAMARAPPRLI</sequence>